<keyword evidence="1" id="KW-0472">Membrane</keyword>
<dbReference type="AlphaFoldDB" id="A0A8S1QVA6"/>
<keyword evidence="1" id="KW-1133">Transmembrane helix</keyword>
<reference evidence="2" key="1">
    <citation type="submission" date="2021-01" db="EMBL/GenBank/DDBJ databases">
        <authorList>
            <consortium name="Genoscope - CEA"/>
            <person name="William W."/>
        </authorList>
    </citation>
    <scope>NUCLEOTIDE SEQUENCE</scope>
</reference>
<feature type="transmembrane region" description="Helical" evidence="1">
    <location>
        <begin position="81"/>
        <end position="99"/>
    </location>
</feature>
<evidence type="ECO:0000313" key="3">
    <source>
        <dbReference type="Proteomes" id="UP000692954"/>
    </source>
</evidence>
<dbReference type="OrthoDB" id="302878at2759"/>
<keyword evidence="1" id="KW-0812">Transmembrane</keyword>
<feature type="transmembrane region" description="Helical" evidence="1">
    <location>
        <begin position="57"/>
        <end position="74"/>
    </location>
</feature>
<evidence type="ECO:0008006" key="4">
    <source>
        <dbReference type="Google" id="ProtNLM"/>
    </source>
</evidence>
<feature type="transmembrane region" description="Helical" evidence="1">
    <location>
        <begin position="153"/>
        <end position="171"/>
    </location>
</feature>
<comment type="caution">
    <text evidence="2">The sequence shown here is derived from an EMBL/GenBank/DDBJ whole genome shotgun (WGS) entry which is preliminary data.</text>
</comment>
<evidence type="ECO:0000256" key="1">
    <source>
        <dbReference type="SAM" id="Phobius"/>
    </source>
</evidence>
<gene>
    <name evidence="2" type="ORF">PSON_ATCC_30995.1.T1220039</name>
</gene>
<evidence type="ECO:0000313" key="2">
    <source>
        <dbReference type="EMBL" id="CAD8119621.1"/>
    </source>
</evidence>
<dbReference type="EMBL" id="CAJJDN010000122">
    <property type="protein sequence ID" value="CAD8119621.1"/>
    <property type="molecule type" value="Genomic_DNA"/>
</dbReference>
<organism evidence="2 3">
    <name type="scientific">Paramecium sonneborni</name>
    <dbReference type="NCBI Taxonomy" id="65129"/>
    <lineage>
        <taxon>Eukaryota</taxon>
        <taxon>Sar</taxon>
        <taxon>Alveolata</taxon>
        <taxon>Ciliophora</taxon>
        <taxon>Intramacronucleata</taxon>
        <taxon>Oligohymenophorea</taxon>
        <taxon>Peniculida</taxon>
        <taxon>Parameciidae</taxon>
        <taxon>Paramecium</taxon>
    </lineage>
</organism>
<accession>A0A8S1QVA6</accession>
<proteinExistence type="predicted"/>
<dbReference type="Proteomes" id="UP000692954">
    <property type="component" value="Unassembled WGS sequence"/>
</dbReference>
<sequence>MNKFTLFFIDKRIETLYQAESLSQIRIQHFNLLTKGYIAAFFFRCLSFLINSDLNRFYPNLSMLIFFILLQTFLKRSTLSLRILSVIANHVLTIFFYIYDEENDAALSHLKGINQMGSCFIITMGNEFPEALFQVFSLSSIRIFFVLHQSQTLSLYPITNLLIVSIFYLFFHYKYNQAMRAQFMLLQKDSQWERILTQLINKECYIIINFNENSFQFEYLMANNAFKGLENKDQIFNFLKEAQYEKQSLNNFLYQQIKLYHKNRIDLCRQEILIKYQREQVKLEFSIFFANQPTILLVFLKPKLMLVNNSENFNNKVISQYLLKVLKCLKNKYKSKPSYCNFMQKIRLVEIYGNLQSDWQTKIQEIDLWNVISEQVKYFPKINVIYNSITLIIFQTNQDILSLVLFKIFSNTNTSLIILKYQFLEEDRIQLNFSGSFNEKAIHSFFMLNEEHLIRFVELRHVTNYSIEICFEKLPSISFTGNQINQQNLNNQL</sequence>
<keyword evidence="3" id="KW-1185">Reference proteome</keyword>
<name>A0A8S1QVA6_9CILI</name>
<protein>
    <recommendedName>
        <fullName evidence="4">Transmembrane protein</fullName>
    </recommendedName>
</protein>